<evidence type="ECO:0000256" key="1">
    <source>
        <dbReference type="SAM" id="MobiDB-lite"/>
    </source>
</evidence>
<comment type="caution">
    <text evidence="3">The sequence shown here is derived from an EMBL/GenBank/DDBJ whole genome shotgun (WGS) entry which is preliminary data.</text>
</comment>
<dbReference type="RefSeq" id="WP_075977998.1">
    <property type="nucleotide sequence ID" value="NZ_MKQR01000028.1"/>
</dbReference>
<keyword evidence="4" id="KW-1185">Reference proteome</keyword>
<feature type="chain" id="PRO_5012660896" description="DUF3558 domain-containing protein" evidence="2">
    <location>
        <begin position="20"/>
        <end position="200"/>
    </location>
</feature>
<dbReference type="PROSITE" id="PS51257">
    <property type="entry name" value="PROKAR_LIPOPROTEIN"/>
    <property type="match status" value="1"/>
</dbReference>
<dbReference type="Proteomes" id="UP000186040">
    <property type="component" value="Unassembled WGS sequence"/>
</dbReference>
<feature type="signal peptide" evidence="2">
    <location>
        <begin position="1"/>
        <end position="19"/>
    </location>
</feature>
<feature type="compositionally biased region" description="Low complexity" evidence="1">
    <location>
        <begin position="33"/>
        <end position="42"/>
    </location>
</feature>
<sequence>MNRALPAAFAALVLLSACAAETGKPVPAPLEQTSGGSTPSSTPDEENGALTVDKPLDGRPFYGDPCKLLTPDQATALGLVPPGTSDLTLKSSPACDWQPPENRGQYSVNFTLNLEHGLRTQYQAQAELDKFELWEPTEVSGYPAVFADITDNRERGGCNVIVAINDEVTISARRQFAGGQDVCERVVAVAEQVLVTLKGA</sequence>
<evidence type="ECO:0000256" key="2">
    <source>
        <dbReference type="SAM" id="SignalP"/>
    </source>
</evidence>
<dbReference type="AlphaFoldDB" id="A0A1Q9LCP6"/>
<gene>
    <name evidence="3" type="ORF">BJP25_01825</name>
</gene>
<dbReference type="EMBL" id="MKQR01000028">
    <property type="protein sequence ID" value="OLR89789.1"/>
    <property type="molecule type" value="Genomic_DNA"/>
</dbReference>
<dbReference type="OrthoDB" id="3697076at2"/>
<proteinExistence type="predicted"/>
<dbReference type="STRING" id="1193682.BJP25_01825"/>
<evidence type="ECO:0000313" key="3">
    <source>
        <dbReference type="EMBL" id="OLR89789.1"/>
    </source>
</evidence>
<evidence type="ECO:0008006" key="5">
    <source>
        <dbReference type="Google" id="ProtNLM"/>
    </source>
</evidence>
<organism evidence="3 4">
    <name type="scientific">Actinokineospora bangkokensis</name>
    <dbReference type="NCBI Taxonomy" id="1193682"/>
    <lineage>
        <taxon>Bacteria</taxon>
        <taxon>Bacillati</taxon>
        <taxon>Actinomycetota</taxon>
        <taxon>Actinomycetes</taxon>
        <taxon>Pseudonocardiales</taxon>
        <taxon>Pseudonocardiaceae</taxon>
        <taxon>Actinokineospora</taxon>
    </lineage>
</organism>
<accession>A0A1Q9LCP6</accession>
<dbReference type="InterPro" id="IPR024520">
    <property type="entry name" value="DUF3558"/>
</dbReference>
<dbReference type="Pfam" id="PF12079">
    <property type="entry name" value="DUF3558"/>
    <property type="match status" value="1"/>
</dbReference>
<evidence type="ECO:0000313" key="4">
    <source>
        <dbReference type="Proteomes" id="UP000186040"/>
    </source>
</evidence>
<name>A0A1Q9LCP6_9PSEU</name>
<protein>
    <recommendedName>
        <fullName evidence="5">DUF3558 domain-containing protein</fullName>
    </recommendedName>
</protein>
<keyword evidence="2" id="KW-0732">Signal</keyword>
<feature type="region of interest" description="Disordered" evidence="1">
    <location>
        <begin position="24"/>
        <end position="56"/>
    </location>
</feature>
<reference evidence="3 4" key="1">
    <citation type="submission" date="2016-10" db="EMBL/GenBank/DDBJ databases">
        <title>The Draft Genome Sequence of Actinokineospora bangkokensis 44EHWT reveals the biosynthetic pathway of antifungal compounds Thailandins with unusual extender unit butylmalonyl-CoA.</title>
        <authorList>
            <person name="Greule A."/>
            <person name="Intra B."/>
            <person name="Flemming S."/>
            <person name="Rommel M.G."/>
            <person name="Panbangred W."/>
            <person name="Bechthold A."/>
        </authorList>
    </citation>
    <scope>NUCLEOTIDE SEQUENCE [LARGE SCALE GENOMIC DNA]</scope>
    <source>
        <strain evidence="3 4">44EHW</strain>
    </source>
</reference>